<keyword evidence="5" id="KW-0963">Cytoplasm</keyword>
<dbReference type="HAMAP" id="MF_00127">
    <property type="entry name" value="His_tRNA_synth"/>
    <property type="match status" value="1"/>
</dbReference>
<sequence length="524" mass="59675">MPRIVNKPIQLLKGFKDVLPEQQAYWDYFLFQTEKIILNYGFKKIDVPVLEQSMLYYKGTGKHTDIVIKELYSFEDQSGENVTLRPEFTPGICRAYIEHGMFNKPQPVKLYSYGPVFRHDNPQSGRYRQFTQMDLEIIGSDSPVVDAQLVVISYRLLEALGLIPVVHINSIGCSDCRAVYIAKLKQYLSNSGKKKNLCEACKDRYVKNPLRILDCKEPICRQALSDAPQIVDSLCEECKKHFMQVLDYLDDMGIEYNLDVRLVRGLDYYNRTAFEVYVGDGGEENLIALAGGGRFDGLMEILGGRPTPACGLAIGVERVVNKLREVKAGLQIQELVDIFVASLGAEARKESFHLYEKLIAENFRVSENFSKDGLKSQLEKANSVRAKICLILGQKELMDKTIIIRDMNSGIQEVINYDKIIAEVKKRLDPAVSPIKSYRLEGMKITEGSATVSTQPTLPEPAEDRKIRHSDDNINNHEGFSDDDYDLEEDDVDDDLDEADELETEERLDDEEEDYHYNLKDDDI</sequence>
<protein>
    <recommendedName>
        <fullName evidence="5">Histidine--tRNA ligase</fullName>
        <ecNumber evidence="5">6.1.1.21</ecNumber>
    </recommendedName>
    <alternativeName>
        <fullName evidence="5">Histidyl-tRNA synthetase</fullName>
        <shortName evidence="5">HisRS</shortName>
    </alternativeName>
</protein>
<feature type="domain" description="Aminoacyl-transfer RNA synthetases class-II family profile" evidence="7">
    <location>
        <begin position="35"/>
        <end position="320"/>
    </location>
</feature>
<evidence type="ECO:0000256" key="6">
    <source>
        <dbReference type="SAM" id="MobiDB-lite"/>
    </source>
</evidence>
<comment type="caution">
    <text evidence="8">The sequence shown here is derived from an EMBL/GenBank/DDBJ whole genome shotgun (WGS) entry which is preliminary data.</text>
</comment>
<dbReference type="GO" id="GO:0005524">
    <property type="term" value="F:ATP binding"/>
    <property type="evidence" value="ECO:0007669"/>
    <property type="project" value="UniProtKB-UniRule"/>
</dbReference>
<organism evidence="8 9">
    <name type="scientific">Candidatus Kuenenbacteria bacterium GW2011_GWA2_42_15</name>
    <dbReference type="NCBI Taxonomy" id="1618677"/>
    <lineage>
        <taxon>Bacteria</taxon>
        <taxon>Candidatus Kueneniibacteriota</taxon>
    </lineage>
</organism>
<dbReference type="GO" id="GO:0005737">
    <property type="term" value="C:cytoplasm"/>
    <property type="evidence" value="ECO:0007669"/>
    <property type="project" value="UniProtKB-SubCell"/>
</dbReference>
<keyword evidence="3 5" id="KW-0030">Aminoacyl-tRNA synthetase</keyword>
<dbReference type="PANTHER" id="PTHR43707:SF1">
    <property type="entry name" value="HISTIDINE--TRNA LIGASE, MITOCHONDRIAL-RELATED"/>
    <property type="match status" value="1"/>
</dbReference>
<dbReference type="InterPro" id="IPR006195">
    <property type="entry name" value="aa-tRNA-synth_II"/>
</dbReference>
<gene>
    <name evidence="5" type="primary">hisS</name>
    <name evidence="8" type="ORF">UV02_C0002G0024</name>
</gene>
<dbReference type="SUPFAM" id="SSF52954">
    <property type="entry name" value="Class II aaRS ABD-related"/>
    <property type="match status" value="1"/>
</dbReference>
<evidence type="ECO:0000313" key="8">
    <source>
        <dbReference type="EMBL" id="KKS43523.1"/>
    </source>
</evidence>
<dbReference type="Proteomes" id="UP000034516">
    <property type="component" value="Unassembled WGS sequence"/>
</dbReference>
<dbReference type="GO" id="GO:0004821">
    <property type="term" value="F:histidine-tRNA ligase activity"/>
    <property type="evidence" value="ECO:0007669"/>
    <property type="project" value="UniProtKB-UniRule"/>
</dbReference>
<evidence type="ECO:0000313" key="9">
    <source>
        <dbReference type="Proteomes" id="UP000034516"/>
    </source>
</evidence>
<dbReference type="PROSITE" id="PS50862">
    <property type="entry name" value="AA_TRNA_LIGASE_II"/>
    <property type="match status" value="1"/>
</dbReference>
<comment type="subcellular location">
    <subcellularLocation>
        <location evidence="5">Cytoplasm</location>
    </subcellularLocation>
</comment>
<keyword evidence="5" id="KW-0067">ATP-binding</keyword>
<feature type="compositionally biased region" description="Polar residues" evidence="6">
    <location>
        <begin position="448"/>
        <end position="457"/>
    </location>
</feature>
<comment type="subunit">
    <text evidence="5">Homodimer.</text>
</comment>
<comment type="catalytic activity">
    <reaction evidence="4 5">
        <text>tRNA(His) + L-histidine + ATP = L-histidyl-tRNA(His) + AMP + diphosphate + H(+)</text>
        <dbReference type="Rhea" id="RHEA:17313"/>
        <dbReference type="Rhea" id="RHEA-COMP:9665"/>
        <dbReference type="Rhea" id="RHEA-COMP:9689"/>
        <dbReference type="ChEBI" id="CHEBI:15378"/>
        <dbReference type="ChEBI" id="CHEBI:30616"/>
        <dbReference type="ChEBI" id="CHEBI:33019"/>
        <dbReference type="ChEBI" id="CHEBI:57595"/>
        <dbReference type="ChEBI" id="CHEBI:78442"/>
        <dbReference type="ChEBI" id="CHEBI:78527"/>
        <dbReference type="ChEBI" id="CHEBI:456215"/>
        <dbReference type="EC" id="6.1.1.21"/>
    </reaction>
</comment>
<evidence type="ECO:0000256" key="1">
    <source>
        <dbReference type="ARBA" id="ARBA00008226"/>
    </source>
</evidence>
<dbReference type="EMBL" id="LCCW01000002">
    <property type="protein sequence ID" value="KKS43523.1"/>
    <property type="molecule type" value="Genomic_DNA"/>
</dbReference>
<accession>A0A0G1C1L0</accession>
<dbReference type="CDD" id="cd00773">
    <property type="entry name" value="HisRS-like_core"/>
    <property type="match status" value="1"/>
</dbReference>
<keyword evidence="5" id="KW-0648">Protein biosynthesis</keyword>
<dbReference type="Pfam" id="PF13393">
    <property type="entry name" value="tRNA-synt_His"/>
    <property type="match status" value="1"/>
</dbReference>
<dbReference type="Gene3D" id="3.40.50.800">
    <property type="entry name" value="Anticodon-binding domain"/>
    <property type="match status" value="1"/>
</dbReference>
<dbReference type="Pfam" id="PF03129">
    <property type="entry name" value="HGTP_anticodon"/>
    <property type="match status" value="1"/>
</dbReference>
<dbReference type="GO" id="GO:0006427">
    <property type="term" value="P:histidyl-tRNA aminoacylation"/>
    <property type="evidence" value="ECO:0007669"/>
    <property type="project" value="UniProtKB-UniRule"/>
</dbReference>
<feature type="region of interest" description="Disordered" evidence="6">
    <location>
        <begin position="447"/>
        <end position="524"/>
    </location>
</feature>
<comment type="similarity">
    <text evidence="1 5">Belongs to the class-II aminoacyl-tRNA synthetase family.</text>
</comment>
<keyword evidence="5 8" id="KW-0436">Ligase</keyword>
<dbReference type="EC" id="6.1.1.21" evidence="5"/>
<keyword evidence="2 5" id="KW-0547">Nucleotide-binding</keyword>
<dbReference type="NCBIfam" id="TIGR00442">
    <property type="entry name" value="hisS"/>
    <property type="match status" value="1"/>
</dbReference>
<feature type="compositionally biased region" description="Basic and acidic residues" evidence="6">
    <location>
        <begin position="462"/>
        <end position="475"/>
    </location>
</feature>
<evidence type="ECO:0000256" key="3">
    <source>
        <dbReference type="ARBA" id="ARBA00023146"/>
    </source>
</evidence>
<feature type="compositionally biased region" description="Acidic residues" evidence="6">
    <location>
        <begin position="481"/>
        <end position="514"/>
    </location>
</feature>
<dbReference type="InterPro" id="IPR036621">
    <property type="entry name" value="Anticodon-bd_dom_sf"/>
</dbReference>
<dbReference type="PATRIC" id="fig|1618677.3.peg.59"/>
<dbReference type="SUPFAM" id="SSF55681">
    <property type="entry name" value="Class II aaRS and biotin synthetases"/>
    <property type="match status" value="1"/>
</dbReference>
<evidence type="ECO:0000259" key="7">
    <source>
        <dbReference type="PROSITE" id="PS50862"/>
    </source>
</evidence>
<dbReference type="PANTHER" id="PTHR43707">
    <property type="entry name" value="HISTIDYL-TRNA SYNTHETASE"/>
    <property type="match status" value="1"/>
</dbReference>
<feature type="compositionally biased region" description="Basic and acidic residues" evidence="6">
    <location>
        <begin position="515"/>
        <end position="524"/>
    </location>
</feature>
<dbReference type="InterPro" id="IPR004154">
    <property type="entry name" value="Anticodon-bd"/>
</dbReference>
<proteinExistence type="inferred from homology"/>
<dbReference type="AlphaFoldDB" id="A0A0G1C1L0"/>
<dbReference type="InterPro" id="IPR041715">
    <property type="entry name" value="HisRS-like_core"/>
</dbReference>
<evidence type="ECO:0000256" key="4">
    <source>
        <dbReference type="ARBA" id="ARBA00047639"/>
    </source>
</evidence>
<name>A0A0G1C1L0_9BACT</name>
<dbReference type="InterPro" id="IPR004516">
    <property type="entry name" value="HisRS/HisZ"/>
</dbReference>
<dbReference type="InterPro" id="IPR045864">
    <property type="entry name" value="aa-tRNA-synth_II/BPL/LPL"/>
</dbReference>
<evidence type="ECO:0000256" key="2">
    <source>
        <dbReference type="ARBA" id="ARBA00022741"/>
    </source>
</evidence>
<dbReference type="InterPro" id="IPR015807">
    <property type="entry name" value="His-tRNA-ligase"/>
</dbReference>
<reference evidence="8 9" key="1">
    <citation type="journal article" date="2015" name="Nature">
        <title>rRNA introns, odd ribosomes, and small enigmatic genomes across a large radiation of phyla.</title>
        <authorList>
            <person name="Brown C.T."/>
            <person name="Hug L.A."/>
            <person name="Thomas B.C."/>
            <person name="Sharon I."/>
            <person name="Castelle C.J."/>
            <person name="Singh A."/>
            <person name="Wilkins M.J."/>
            <person name="Williams K.H."/>
            <person name="Banfield J.F."/>
        </authorList>
    </citation>
    <scope>NUCLEOTIDE SEQUENCE [LARGE SCALE GENOMIC DNA]</scope>
</reference>
<evidence type="ECO:0000256" key="5">
    <source>
        <dbReference type="HAMAP-Rule" id="MF_00127"/>
    </source>
</evidence>
<dbReference type="Gene3D" id="3.30.930.10">
    <property type="entry name" value="Bira Bifunctional Protein, Domain 2"/>
    <property type="match status" value="1"/>
</dbReference>